<dbReference type="InterPro" id="IPR019775">
    <property type="entry name" value="WD40_repeat_CS"/>
</dbReference>
<protein>
    <recommendedName>
        <fullName evidence="2 8">DNA damage-binding protein CMR1</fullName>
    </recommendedName>
</protein>
<sequence>MSTVKENEYELERQKTIAENRALLDSLGLDSGGDAKLNMTPPPSKPSAPRKRKAPPVKIEREPRRRSGRIAGLEADGYEAALKQAAEEKAVEVARERERRPRRQMMPISEMPEVDASAVKTEDEDAEAEAERLRQEARVKELEALLPEIAEKKAARVFPGSKGSARDAYADADALPAEVARLKDAFKGVALRANTKVTSERVFSMVVHPEPTKNLVLVGDKYGQLGIWDALGPSFAEGDEDDDTTGRVWRIQAHAKNSISCMKVDPVAGSSLYSTSYDCSLRKLDFATCVSTEQFAFEDEDMLITHFDLTPSGKEAWLVDKNGGISHCDFRERSERRRWVVQGEGRAGKLGGISVNPLQPHLICTASNDKHVRIWDVRHLGRITPKAAESLEPPADRPEDALDTFPTSSIPVERVESYMQGTKGKGLLRASYEHGKSCSAAYWDPTGRRILTTSYDDKLRIWTLNPQSLMLDQPLPATHFKPTSAIKHDCQTGRWLTILRATWSLNTEYMPHFTVGNMKRYLNVYSGTGERIVQLWSEGVTAVPAVTASHPGRVDCVVGGNTSGRIQLWTTASE</sequence>
<evidence type="ECO:0000256" key="4">
    <source>
        <dbReference type="ARBA" id="ARBA00022737"/>
    </source>
</evidence>
<keyword evidence="4" id="KW-0677">Repeat</keyword>
<name>A0A0J0XTY8_9TREE</name>
<proteinExistence type="inferred from homology"/>
<dbReference type="Proteomes" id="UP000053611">
    <property type="component" value="Unassembled WGS sequence"/>
</dbReference>
<evidence type="ECO:0000256" key="6">
    <source>
        <dbReference type="ARBA" id="ARBA00023125"/>
    </source>
</evidence>
<dbReference type="InterPro" id="IPR001680">
    <property type="entry name" value="WD40_rpt"/>
</dbReference>
<evidence type="ECO:0000256" key="9">
    <source>
        <dbReference type="SAM" id="Coils"/>
    </source>
</evidence>
<evidence type="ECO:0000256" key="5">
    <source>
        <dbReference type="ARBA" id="ARBA00022763"/>
    </source>
</evidence>
<evidence type="ECO:0000256" key="10">
    <source>
        <dbReference type="SAM" id="MobiDB-lite"/>
    </source>
</evidence>
<feature type="repeat" description="WD" evidence="7">
    <location>
        <begin position="431"/>
        <end position="472"/>
    </location>
</feature>
<dbReference type="EMBL" id="KQ087186">
    <property type="protein sequence ID" value="KLT44546.1"/>
    <property type="molecule type" value="Genomic_DNA"/>
</dbReference>
<dbReference type="OrthoDB" id="9890280at2759"/>
<keyword evidence="5 8" id="KW-0227">DNA damage</keyword>
<dbReference type="GO" id="GO:0005634">
    <property type="term" value="C:nucleus"/>
    <property type="evidence" value="ECO:0007669"/>
    <property type="project" value="TreeGrafter"/>
</dbReference>
<feature type="coiled-coil region" evidence="9">
    <location>
        <begin position="116"/>
        <end position="145"/>
    </location>
</feature>
<evidence type="ECO:0000256" key="2">
    <source>
        <dbReference type="ARBA" id="ARBA00021132"/>
    </source>
</evidence>
<keyword evidence="6 8" id="KW-0238">DNA-binding</keyword>
<dbReference type="Pfam" id="PF00400">
    <property type="entry name" value="WD40"/>
    <property type="match status" value="2"/>
</dbReference>
<accession>A0A0J0XTY8</accession>
<evidence type="ECO:0000256" key="3">
    <source>
        <dbReference type="ARBA" id="ARBA00022574"/>
    </source>
</evidence>
<evidence type="ECO:0000256" key="1">
    <source>
        <dbReference type="ARBA" id="ARBA00005434"/>
    </source>
</evidence>
<dbReference type="InterPro" id="IPR036322">
    <property type="entry name" value="WD40_repeat_dom_sf"/>
</dbReference>
<evidence type="ECO:0000313" key="12">
    <source>
        <dbReference type="Proteomes" id="UP000053611"/>
    </source>
</evidence>
<dbReference type="PROSITE" id="PS50082">
    <property type="entry name" value="WD_REPEATS_2"/>
    <property type="match status" value="1"/>
</dbReference>
<dbReference type="GO" id="GO:0003677">
    <property type="term" value="F:DNA binding"/>
    <property type="evidence" value="ECO:0007669"/>
    <property type="project" value="UniProtKB-UniRule"/>
</dbReference>
<comment type="similarity">
    <text evidence="1 8">Belongs to the WD repeat DDB2/WDR76 family.</text>
</comment>
<evidence type="ECO:0000256" key="8">
    <source>
        <dbReference type="RuleBase" id="RU365004"/>
    </source>
</evidence>
<evidence type="ECO:0000256" key="7">
    <source>
        <dbReference type="PROSITE-ProRule" id="PRU00221"/>
    </source>
</evidence>
<dbReference type="InterPro" id="IPR015943">
    <property type="entry name" value="WD40/YVTN_repeat-like_dom_sf"/>
</dbReference>
<dbReference type="Gene3D" id="2.130.10.10">
    <property type="entry name" value="YVTN repeat-like/Quinoprotein amine dehydrogenase"/>
    <property type="match status" value="2"/>
</dbReference>
<dbReference type="GO" id="GO:0006974">
    <property type="term" value="P:DNA damage response"/>
    <property type="evidence" value="ECO:0007669"/>
    <property type="project" value="UniProtKB-KW"/>
</dbReference>
<dbReference type="RefSeq" id="XP_018281037.1">
    <property type="nucleotide sequence ID" value="XM_018422368.1"/>
</dbReference>
<dbReference type="SUPFAM" id="SSF50978">
    <property type="entry name" value="WD40 repeat-like"/>
    <property type="match status" value="1"/>
</dbReference>
<gene>
    <name evidence="11" type="ORF">CC85DRAFT_283488</name>
</gene>
<organism evidence="11 12">
    <name type="scientific">Cutaneotrichosporon oleaginosum</name>
    <dbReference type="NCBI Taxonomy" id="879819"/>
    <lineage>
        <taxon>Eukaryota</taxon>
        <taxon>Fungi</taxon>
        <taxon>Dikarya</taxon>
        <taxon>Basidiomycota</taxon>
        <taxon>Agaricomycotina</taxon>
        <taxon>Tremellomycetes</taxon>
        <taxon>Trichosporonales</taxon>
        <taxon>Trichosporonaceae</taxon>
        <taxon>Cutaneotrichosporon</taxon>
    </lineage>
</organism>
<dbReference type="PROSITE" id="PS00678">
    <property type="entry name" value="WD_REPEATS_1"/>
    <property type="match status" value="1"/>
</dbReference>
<reference evidence="11 12" key="1">
    <citation type="submission" date="2015-03" db="EMBL/GenBank/DDBJ databases">
        <title>Genomics and transcriptomics of the oil-accumulating basidiomycete yeast T. oleaginosus allow insights into substrate utilization and the diverse evolutionary trajectories of mating systems in fungi.</title>
        <authorList>
            <consortium name="DOE Joint Genome Institute"/>
            <person name="Kourist R."/>
            <person name="Kracht O."/>
            <person name="Bracharz F."/>
            <person name="Lipzen A."/>
            <person name="Nolan M."/>
            <person name="Ohm R."/>
            <person name="Grigoriev I."/>
            <person name="Sun S."/>
            <person name="Heitman J."/>
            <person name="Bruck T."/>
            <person name="Nowrousian M."/>
        </authorList>
    </citation>
    <scope>NUCLEOTIDE SEQUENCE [LARGE SCALE GENOMIC DNA]</scope>
    <source>
        <strain evidence="11 12">IBC0246</strain>
    </source>
</reference>
<dbReference type="GO" id="GO:2000001">
    <property type="term" value="P:regulation of DNA damage checkpoint"/>
    <property type="evidence" value="ECO:0007669"/>
    <property type="project" value="TreeGrafter"/>
</dbReference>
<dbReference type="SMART" id="SM00320">
    <property type="entry name" value="WD40"/>
    <property type="match status" value="4"/>
</dbReference>
<feature type="region of interest" description="Disordered" evidence="10">
    <location>
        <begin position="27"/>
        <end position="72"/>
    </location>
</feature>
<dbReference type="PANTHER" id="PTHR14773:SF0">
    <property type="entry name" value="WD REPEAT-CONTAINING PROTEIN 76"/>
    <property type="match status" value="1"/>
</dbReference>
<keyword evidence="9" id="KW-0175">Coiled coil</keyword>
<dbReference type="STRING" id="879819.A0A0J0XTY8"/>
<dbReference type="GeneID" id="28982971"/>
<comment type="function">
    <text evidence="8">DNA-binding protein that binds to both single- and double-stranded DNA. Binds preferentially to UV-damaged DNA. May be involved in DNA-metabolic processes.</text>
</comment>
<dbReference type="AlphaFoldDB" id="A0A0J0XTY8"/>
<keyword evidence="12" id="KW-1185">Reference proteome</keyword>
<keyword evidence="3 7" id="KW-0853">WD repeat</keyword>
<evidence type="ECO:0000313" key="11">
    <source>
        <dbReference type="EMBL" id="KLT44546.1"/>
    </source>
</evidence>
<dbReference type="InterPro" id="IPR050853">
    <property type="entry name" value="WD_repeat_DNA-damage-binding"/>
</dbReference>
<dbReference type="PANTHER" id="PTHR14773">
    <property type="entry name" value="WD REPEAT-CONTAINING PROTEIN 76"/>
    <property type="match status" value="1"/>
</dbReference>